<dbReference type="GO" id="GO:0016787">
    <property type="term" value="F:hydrolase activity"/>
    <property type="evidence" value="ECO:0007669"/>
    <property type="project" value="InterPro"/>
</dbReference>
<protein>
    <submittedName>
        <fullName evidence="3">Multifunctional 2',3'-cyclic-nucleotide 2'-phosphodiesterase/5'-nucleotidase/3'-nucleotidase</fullName>
    </submittedName>
</protein>
<dbReference type="EMBL" id="DRLD01000106">
    <property type="protein sequence ID" value="HED09821.1"/>
    <property type="molecule type" value="Genomic_DNA"/>
</dbReference>
<dbReference type="Pfam" id="PF00149">
    <property type="entry name" value="Metallophos"/>
    <property type="match status" value="1"/>
</dbReference>
<feature type="signal peptide" evidence="1">
    <location>
        <begin position="1"/>
        <end position="20"/>
    </location>
</feature>
<organism evidence="3">
    <name type="scientific">Caldithrix abyssi</name>
    <dbReference type="NCBI Taxonomy" id="187145"/>
    <lineage>
        <taxon>Bacteria</taxon>
        <taxon>Pseudomonadati</taxon>
        <taxon>Calditrichota</taxon>
        <taxon>Calditrichia</taxon>
        <taxon>Calditrichales</taxon>
        <taxon>Calditrichaceae</taxon>
        <taxon>Caldithrix</taxon>
    </lineage>
</organism>
<evidence type="ECO:0000256" key="1">
    <source>
        <dbReference type="SAM" id="SignalP"/>
    </source>
</evidence>
<feature type="chain" id="PRO_5031003638" evidence="1">
    <location>
        <begin position="21"/>
        <end position="303"/>
    </location>
</feature>
<dbReference type="Proteomes" id="UP000886005">
    <property type="component" value="Unassembled WGS sequence"/>
</dbReference>
<sequence>MKKILLSLLPALLLITSSRAGDIKKVYILYTNDVHGGIVQTEATFLNPNFPPMLGGGASAAGIIKKVREKAAREGSAVLLLDAGDMFQGTPLGTRTGGKAIIEYMNAVGYDAVSAGNHDFDLGKDNLAKLVQQAHFPILSANIIDKKTNKVWQYVKPYVLLEKAGLKIGIFGLTTEATKNMSFADHIAGIDFTDEVPAAQRAVDSLRAKGADIVIGLVHMGLPYDEEEGWRQLKESIAQKVQKKSYLNAMELAHYVKGIDILMGGHIHRGYNEPWVDPDNHTICFQNYGNGGNLGMAEILVDM</sequence>
<comment type="caution">
    <text evidence="3">The sequence shown here is derived from an EMBL/GenBank/DDBJ whole genome shotgun (WGS) entry which is preliminary data.</text>
</comment>
<dbReference type="InterPro" id="IPR004843">
    <property type="entry name" value="Calcineurin-like_PHP"/>
</dbReference>
<keyword evidence="1" id="KW-0732">Signal</keyword>
<feature type="domain" description="Calcineurin-like phosphoesterase" evidence="2">
    <location>
        <begin position="28"/>
        <end position="269"/>
    </location>
</feature>
<dbReference type="InterPro" id="IPR029052">
    <property type="entry name" value="Metallo-depent_PP-like"/>
</dbReference>
<feature type="non-terminal residue" evidence="3">
    <location>
        <position position="303"/>
    </location>
</feature>
<evidence type="ECO:0000313" key="3">
    <source>
        <dbReference type="EMBL" id="HED09821.1"/>
    </source>
</evidence>
<dbReference type="PANTHER" id="PTHR11575">
    <property type="entry name" value="5'-NUCLEOTIDASE-RELATED"/>
    <property type="match status" value="1"/>
</dbReference>
<proteinExistence type="predicted"/>
<dbReference type="Gene3D" id="3.60.21.10">
    <property type="match status" value="1"/>
</dbReference>
<dbReference type="InterPro" id="IPR006179">
    <property type="entry name" value="5_nucleotidase/apyrase"/>
</dbReference>
<dbReference type="PANTHER" id="PTHR11575:SF24">
    <property type="entry name" value="5'-NUCLEOTIDASE"/>
    <property type="match status" value="1"/>
</dbReference>
<dbReference type="AlphaFoldDB" id="A0A7V1LKS0"/>
<evidence type="ECO:0000259" key="2">
    <source>
        <dbReference type="Pfam" id="PF00149"/>
    </source>
</evidence>
<dbReference type="GO" id="GO:0009166">
    <property type="term" value="P:nucleotide catabolic process"/>
    <property type="evidence" value="ECO:0007669"/>
    <property type="project" value="InterPro"/>
</dbReference>
<reference evidence="3" key="1">
    <citation type="journal article" date="2020" name="mSystems">
        <title>Genome- and Community-Level Interaction Insights into Carbon Utilization and Element Cycling Functions of Hydrothermarchaeota in Hydrothermal Sediment.</title>
        <authorList>
            <person name="Zhou Z."/>
            <person name="Liu Y."/>
            <person name="Xu W."/>
            <person name="Pan J."/>
            <person name="Luo Z.H."/>
            <person name="Li M."/>
        </authorList>
    </citation>
    <scope>NUCLEOTIDE SEQUENCE [LARGE SCALE GENOMIC DNA]</scope>
    <source>
        <strain evidence="3">HyVt-456</strain>
    </source>
</reference>
<name>A0A7V1LKS0_CALAY</name>
<dbReference type="SUPFAM" id="SSF56300">
    <property type="entry name" value="Metallo-dependent phosphatases"/>
    <property type="match status" value="1"/>
</dbReference>
<accession>A0A7V1LKS0</accession>
<dbReference type="CDD" id="cd00845">
    <property type="entry name" value="MPP_UshA_N_like"/>
    <property type="match status" value="1"/>
</dbReference>
<gene>
    <name evidence="3" type="ORF">ENJ10_03970</name>
</gene>